<evidence type="ECO:0000256" key="5">
    <source>
        <dbReference type="ARBA" id="ARBA00022679"/>
    </source>
</evidence>
<feature type="binding site" description="in other chain" evidence="7">
    <location>
        <begin position="241"/>
        <end position="243"/>
    </location>
    <ligand>
        <name>dUMP</name>
        <dbReference type="ChEBI" id="CHEBI:246422"/>
        <note>ligand shared between dimeric partners</note>
    </ligand>
</feature>
<dbReference type="Pfam" id="PF00303">
    <property type="entry name" value="Thymidylat_synt"/>
    <property type="match status" value="1"/>
</dbReference>
<evidence type="ECO:0000313" key="10">
    <source>
        <dbReference type="EMBL" id="OGY93476.1"/>
    </source>
</evidence>
<organism evidence="10 11">
    <name type="scientific">Candidatus Komeilibacteria bacterium RIFOXYC1_FULL_37_11</name>
    <dbReference type="NCBI Taxonomy" id="1798555"/>
    <lineage>
        <taxon>Bacteria</taxon>
        <taxon>Candidatus Komeiliibacteriota</taxon>
    </lineage>
</organism>
<keyword evidence="4 7" id="KW-0489">Methyltransferase</keyword>
<comment type="caution">
    <text evidence="10">The sequence shown here is derived from an EMBL/GenBank/DDBJ whole genome shotgun (WGS) entry which is preliminary data.</text>
</comment>
<keyword evidence="6 7" id="KW-0545">Nucleotide biosynthesis</keyword>
<dbReference type="UniPathway" id="UPA00575"/>
<feature type="active site" evidence="8">
    <location>
        <position position="180"/>
    </location>
</feature>
<comment type="pathway">
    <text evidence="1 7">Pyrimidine metabolism; dTTP biosynthesis.</text>
</comment>
<comment type="catalytic activity">
    <reaction evidence="7">
        <text>dUMP + (6R)-5,10-methylene-5,6,7,8-tetrahydrofolate = 7,8-dihydrofolate + dTMP</text>
        <dbReference type="Rhea" id="RHEA:12104"/>
        <dbReference type="ChEBI" id="CHEBI:15636"/>
        <dbReference type="ChEBI" id="CHEBI:57451"/>
        <dbReference type="ChEBI" id="CHEBI:63528"/>
        <dbReference type="ChEBI" id="CHEBI:246422"/>
        <dbReference type="EC" id="2.1.1.45"/>
    </reaction>
</comment>
<evidence type="ECO:0000256" key="1">
    <source>
        <dbReference type="ARBA" id="ARBA00004992"/>
    </source>
</evidence>
<dbReference type="GO" id="GO:0005829">
    <property type="term" value="C:cytosol"/>
    <property type="evidence" value="ECO:0007669"/>
    <property type="project" value="TreeGrafter"/>
</dbReference>
<gene>
    <name evidence="7" type="primary">thyA</name>
    <name evidence="10" type="ORF">A2406_01085</name>
</gene>
<feature type="active site" description="Nucleophile" evidence="7">
    <location>
        <position position="180"/>
    </location>
</feature>
<dbReference type="Gene3D" id="3.30.572.10">
    <property type="entry name" value="Thymidylate synthase/dCMP hydroxymethylase domain"/>
    <property type="match status" value="1"/>
</dbReference>
<dbReference type="InterPro" id="IPR020940">
    <property type="entry name" value="Thymidylate_synthase_AS"/>
</dbReference>
<reference evidence="10 11" key="1">
    <citation type="journal article" date="2016" name="Nat. Commun.">
        <title>Thousands of microbial genomes shed light on interconnected biogeochemical processes in an aquifer system.</title>
        <authorList>
            <person name="Anantharaman K."/>
            <person name="Brown C.T."/>
            <person name="Hug L.A."/>
            <person name="Sharon I."/>
            <person name="Castelle C.J."/>
            <person name="Probst A.J."/>
            <person name="Thomas B.C."/>
            <person name="Singh A."/>
            <person name="Wilkins M.J."/>
            <person name="Karaoz U."/>
            <person name="Brodie E.L."/>
            <person name="Williams K.H."/>
            <person name="Hubbard S.S."/>
            <person name="Banfield J.F."/>
        </authorList>
    </citation>
    <scope>NUCLEOTIDE SEQUENCE [LARGE SCALE GENOMIC DNA]</scope>
</reference>
<dbReference type="EC" id="2.1.1.45" evidence="2 7"/>
<sequence length="298" mass="34451">MKQYLDLLKKIMDEGVDKSDRTGVGTRSVFGAQARFDLSEGFPLLTTKKMFLKAIIHELIWFVKGDTNIKYLVDNGVRIWNEWPYQKYLETNGWVEKYPKYTPEWEEKMAGFVENIKNDAQFAKQWGELGPVYGKQWRDFGGVDQLKDVIERIKTKPNDRRMIVSAWNPPEIPQMALPPCHLLFQFYVANGKLSLQMYQRSCDTFLGVPFNIASYSLLLMMIAQVTGLQPGTFVHVYGDLHIYTNHFGQVKEQLSRQPKKLPTMKINPAVKNIEDFVFEDFTLEGYDPHPTIKAPIAV</sequence>
<dbReference type="InterPro" id="IPR036926">
    <property type="entry name" value="Thymidate_synth/dCMP_Mease_sf"/>
</dbReference>
<dbReference type="GO" id="GO:0004799">
    <property type="term" value="F:thymidylate synthase activity"/>
    <property type="evidence" value="ECO:0007669"/>
    <property type="project" value="UniProtKB-UniRule"/>
</dbReference>
<feature type="binding site" evidence="7">
    <location>
        <position position="203"/>
    </location>
    <ligand>
        <name>(6R)-5,10-methylene-5,6,7,8-tetrahydrofolate</name>
        <dbReference type="ChEBI" id="CHEBI:15636"/>
    </ligand>
</feature>
<dbReference type="NCBIfam" id="NF002496">
    <property type="entry name" value="PRK01827.1-2"/>
    <property type="match status" value="1"/>
</dbReference>
<dbReference type="PANTHER" id="PTHR11548">
    <property type="entry name" value="THYMIDYLATE SYNTHASE 1"/>
    <property type="match status" value="1"/>
</dbReference>
<dbReference type="EMBL" id="MHKQ01000021">
    <property type="protein sequence ID" value="OGY93476.1"/>
    <property type="molecule type" value="Genomic_DNA"/>
</dbReference>
<comment type="similarity">
    <text evidence="7">Belongs to the thymidylate synthase family. Bacterial-type ThyA subfamily.</text>
</comment>
<dbReference type="PANTHER" id="PTHR11548:SF9">
    <property type="entry name" value="THYMIDYLATE SYNTHASE"/>
    <property type="match status" value="1"/>
</dbReference>
<dbReference type="GO" id="GO:0006235">
    <property type="term" value="P:dTTP biosynthetic process"/>
    <property type="evidence" value="ECO:0007669"/>
    <property type="project" value="UniProtKB-UniRule"/>
</dbReference>
<evidence type="ECO:0000259" key="9">
    <source>
        <dbReference type="Pfam" id="PF00303"/>
    </source>
</evidence>
<comment type="function">
    <text evidence="7">Catalyzes the reductive methylation of 2'-deoxyuridine-5'-monophosphate (dUMP) to 2'-deoxythymidine-5'-monophosphate (dTMP) while utilizing 5,10-methylenetetrahydrofolate (mTHF) as the methyl donor and reductant in the reaction, yielding dihydrofolate (DHF) as a by-product. This enzymatic reaction provides an intracellular de novo source of dTMP, an essential precursor for DNA biosynthesis.</text>
</comment>
<feature type="domain" description="Thymidylate synthase/dCMP hydroxymethylase" evidence="9">
    <location>
        <begin position="2"/>
        <end position="298"/>
    </location>
</feature>
<comment type="caution">
    <text evidence="7">Lacks conserved residue(s) required for the propagation of feature annotation.</text>
</comment>
<dbReference type="InterPro" id="IPR000398">
    <property type="entry name" value="Thymidylate_synthase"/>
</dbReference>
<feature type="binding site" description="in other chain" evidence="7">
    <location>
        <position position="211"/>
    </location>
    <ligand>
        <name>dUMP</name>
        <dbReference type="ChEBI" id="CHEBI:246422"/>
        <note>ligand shared between dimeric partners</note>
    </ligand>
</feature>
<evidence type="ECO:0000313" key="11">
    <source>
        <dbReference type="Proteomes" id="UP000177626"/>
    </source>
</evidence>
<dbReference type="AlphaFoldDB" id="A0A1G2BX18"/>
<evidence type="ECO:0000256" key="8">
    <source>
        <dbReference type="PROSITE-ProRule" id="PRU10016"/>
    </source>
</evidence>
<comment type="subunit">
    <text evidence="7">Homodimer.</text>
</comment>
<comment type="subcellular location">
    <subcellularLocation>
        <location evidence="7">Cytoplasm</location>
    </subcellularLocation>
</comment>
<evidence type="ECO:0000256" key="2">
    <source>
        <dbReference type="ARBA" id="ARBA00011947"/>
    </source>
</evidence>
<feature type="binding site" evidence="7">
    <location>
        <begin position="160"/>
        <end position="161"/>
    </location>
    <ligand>
        <name>dUMP</name>
        <dbReference type="ChEBI" id="CHEBI:246422"/>
        <note>ligand shared between dimeric partners</note>
    </ligand>
</feature>
<dbReference type="GO" id="GO:0006575">
    <property type="term" value="P:modified amino acid metabolic process"/>
    <property type="evidence" value="ECO:0007669"/>
    <property type="project" value="UniProtKB-ARBA"/>
</dbReference>
<accession>A0A1G2BX18</accession>
<protein>
    <recommendedName>
        <fullName evidence="2 7">Thymidylate synthase</fullName>
        <shortName evidence="7">TS</shortName>
        <shortName evidence="7">TSase</shortName>
        <ecNumber evidence="2 7">2.1.1.45</ecNumber>
    </recommendedName>
</protein>
<evidence type="ECO:0000256" key="7">
    <source>
        <dbReference type="HAMAP-Rule" id="MF_00008"/>
    </source>
</evidence>
<evidence type="ECO:0000256" key="4">
    <source>
        <dbReference type="ARBA" id="ARBA00022603"/>
    </source>
</evidence>
<name>A0A1G2BX18_9BACT</name>
<dbReference type="SUPFAM" id="SSF55831">
    <property type="entry name" value="Thymidylate synthase/dCMP hydroxymethylase"/>
    <property type="match status" value="1"/>
</dbReference>
<dbReference type="GO" id="GO:0006231">
    <property type="term" value="P:dTMP biosynthetic process"/>
    <property type="evidence" value="ECO:0007669"/>
    <property type="project" value="UniProtKB-UniRule"/>
</dbReference>
<dbReference type="FunFam" id="3.30.572.10:FF:000007">
    <property type="entry name" value="thymidylate synthase isoform X2"/>
    <property type="match status" value="1"/>
</dbReference>
<dbReference type="HAMAP" id="MF_00008">
    <property type="entry name" value="Thymidy_synth_bact"/>
    <property type="match status" value="1"/>
</dbReference>
<feature type="binding site" description="in other chain" evidence="7">
    <location>
        <position position="21"/>
    </location>
    <ligand>
        <name>dUMP</name>
        <dbReference type="ChEBI" id="CHEBI:246422"/>
        <note>ligand shared between dimeric partners</note>
    </ligand>
</feature>
<dbReference type="InterPro" id="IPR045097">
    <property type="entry name" value="Thymidate_synth/dCMP_Mease"/>
</dbReference>
<evidence type="ECO:0000256" key="3">
    <source>
        <dbReference type="ARBA" id="ARBA00022490"/>
    </source>
</evidence>
<dbReference type="NCBIfam" id="TIGR03284">
    <property type="entry name" value="thym_sym"/>
    <property type="match status" value="1"/>
</dbReference>
<keyword evidence="3 7" id="KW-0963">Cytoplasm</keyword>
<dbReference type="CDD" id="cd00351">
    <property type="entry name" value="TS_Pyrimidine_HMase"/>
    <property type="match status" value="1"/>
</dbReference>
<keyword evidence="5 7" id="KW-0808">Transferase</keyword>
<dbReference type="InterPro" id="IPR023451">
    <property type="entry name" value="Thymidate_synth/dCMP_Mease_dom"/>
</dbReference>
<dbReference type="PRINTS" id="PR00108">
    <property type="entry name" value="THYMDSNTHASE"/>
</dbReference>
<evidence type="ECO:0000256" key="6">
    <source>
        <dbReference type="ARBA" id="ARBA00022727"/>
    </source>
</evidence>
<dbReference type="GO" id="GO:0032259">
    <property type="term" value="P:methylation"/>
    <property type="evidence" value="ECO:0007669"/>
    <property type="project" value="UniProtKB-KW"/>
</dbReference>
<feature type="binding site" evidence="7">
    <location>
        <position position="297"/>
    </location>
    <ligand>
        <name>(6R)-5,10-methylene-5,6,7,8-tetrahydrofolate</name>
        <dbReference type="ChEBI" id="CHEBI:15636"/>
    </ligand>
</feature>
<dbReference type="PROSITE" id="PS00091">
    <property type="entry name" value="THYMIDYLATE_SYNTHASE"/>
    <property type="match status" value="1"/>
</dbReference>
<feature type="binding site" description="in other chain" evidence="7">
    <location>
        <begin position="200"/>
        <end position="203"/>
    </location>
    <ligand>
        <name>dUMP</name>
        <dbReference type="ChEBI" id="CHEBI:246422"/>
        <note>ligand shared between dimeric partners</note>
    </ligand>
</feature>
<proteinExistence type="inferred from homology"/>
<dbReference type="Proteomes" id="UP000177626">
    <property type="component" value="Unassembled WGS sequence"/>
</dbReference>